<dbReference type="Proteomes" id="UP000187891">
    <property type="component" value="Unassembled WGS sequence"/>
</dbReference>
<reference evidence="2" key="1">
    <citation type="submission" date="2016-10" db="EMBL/GenBank/DDBJ databases">
        <authorList>
            <person name="Wibberg D."/>
        </authorList>
    </citation>
    <scope>NUCLEOTIDE SEQUENCE [LARGE SCALE GENOMIC DNA]</scope>
</reference>
<dbReference type="STRING" id="1907666.DSM25559_4545"/>
<name>A0A1R3U0X9_9HYPH</name>
<dbReference type="InterPro" id="IPR009241">
    <property type="entry name" value="HigB-like"/>
</dbReference>
<dbReference type="PIRSF" id="PIRSF028744">
    <property type="entry name" value="Addict_mod_HI1419"/>
    <property type="match status" value="1"/>
</dbReference>
<protein>
    <submittedName>
        <fullName evidence="1">Putative addiction module killer protein</fullName>
    </submittedName>
</protein>
<dbReference type="RefSeq" id="WP_077122552.1">
    <property type="nucleotide sequence ID" value="NZ_FMUE01000016.1"/>
</dbReference>
<dbReference type="InterPro" id="IPR014056">
    <property type="entry name" value="TypeIITA-like_toxin_pred"/>
</dbReference>
<dbReference type="PANTHER" id="PTHR41791:SF1">
    <property type="entry name" value="SSL7039 PROTEIN"/>
    <property type="match status" value="1"/>
</dbReference>
<evidence type="ECO:0000313" key="1">
    <source>
        <dbReference type="EMBL" id="SCX34665.1"/>
    </source>
</evidence>
<evidence type="ECO:0000313" key="2">
    <source>
        <dbReference type="Proteomes" id="UP000187891"/>
    </source>
</evidence>
<organism evidence="1 2">
    <name type="scientific">Agrobacterium rosae</name>
    <dbReference type="NCBI Taxonomy" id="1972867"/>
    <lineage>
        <taxon>Bacteria</taxon>
        <taxon>Pseudomonadati</taxon>
        <taxon>Pseudomonadota</taxon>
        <taxon>Alphaproteobacteria</taxon>
        <taxon>Hyphomicrobiales</taxon>
        <taxon>Rhizobiaceae</taxon>
        <taxon>Rhizobium/Agrobacterium group</taxon>
        <taxon>Agrobacterium</taxon>
    </lineage>
</organism>
<accession>A0A1R3U0X9</accession>
<dbReference type="NCBIfam" id="TIGR02683">
    <property type="entry name" value="upstrm_HI1419"/>
    <property type="match status" value="1"/>
</dbReference>
<dbReference type="PANTHER" id="PTHR41791">
    <property type="entry name" value="SSL7039 PROTEIN"/>
    <property type="match status" value="1"/>
</dbReference>
<sequence>MSTFEKSHQFDSWLKALKDTKGKVRILHSITAAENGNFGDWKPVGEGVSEMRINFGPGYRLYYTRRGETVYLLLIGGDKSTQKRDIQKAIEMARTIGKE</sequence>
<dbReference type="AlphaFoldDB" id="A0A1R3U0X9"/>
<dbReference type="EMBL" id="FMUE01000016">
    <property type="protein sequence ID" value="SCX34665.1"/>
    <property type="molecule type" value="Genomic_DNA"/>
</dbReference>
<gene>
    <name evidence="1" type="ORF">DSM25559_4545</name>
</gene>
<proteinExistence type="predicted"/>
<dbReference type="Pfam" id="PF05973">
    <property type="entry name" value="Gp49"/>
    <property type="match status" value="1"/>
</dbReference>